<feature type="transmembrane region" description="Helical" evidence="1">
    <location>
        <begin position="55"/>
        <end position="77"/>
    </location>
</feature>
<evidence type="ECO:0000256" key="1">
    <source>
        <dbReference type="SAM" id="Phobius"/>
    </source>
</evidence>
<dbReference type="Proteomes" id="UP000245880">
    <property type="component" value="Unassembled WGS sequence"/>
</dbReference>
<keyword evidence="3" id="KW-1185">Reference proteome</keyword>
<evidence type="ECO:0000313" key="2">
    <source>
        <dbReference type="EMBL" id="PWJ57481.1"/>
    </source>
</evidence>
<protein>
    <submittedName>
        <fullName evidence="2">Uncharacterized protein DUF4231</fullName>
    </submittedName>
</protein>
<keyword evidence="1" id="KW-1133">Transmembrane helix</keyword>
<sequence length="138" mass="16456">MMQLLNTKITQIEPKTDRTKWIHFLLRIGVLGFSAISTILLGLKGNRPGWDTQLSNVVLILTATVTFMSALASFWDIENYWVRLKIMLNRLKTLRYEFVFRVMENKEMSNQTLKEFLDRFVATQEDEYWDQFYKHLNK</sequence>
<dbReference type="OrthoDB" id="1494321at2"/>
<comment type="caution">
    <text evidence="2">The sequence shown here is derived from an EMBL/GenBank/DDBJ whole genome shotgun (WGS) entry which is preliminary data.</text>
</comment>
<dbReference type="AlphaFoldDB" id="A0A316AIL0"/>
<gene>
    <name evidence="2" type="ORF">CLV98_107189</name>
</gene>
<name>A0A316AIL0_9BACT</name>
<evidence type="ECO:0000313" key="3">
    <source>
        <dbReference type="Proteomes" id="UP000245880"/>
    </source>
</evidence>
<dbReference type="EMBL" id="QGDT01000007">
    <property type="protein sequence ID" value="PWJ57481.1"/>
    <property type="molecule type" value="Genomic_DNA"/>
</dbReference>
<keyword evidence="1" id="KW-0812">Transmembrane</keyword>
<dbReference type="NCBIfam" id="NF033634">
    <property type="entry name" value="SLATT_1"/>
    <property type="match status" value="1"/>
</dbReference>
<reference evidence="2 3" key="1">
    <citation type="submission" date="2018-03" db="EMBL/GenBank/DDBJ databases">
        <title>Genomic Encyclopedia of Archaeal and Bacterial Type Strains, Phase II (KMG-II): from individual species to whole genera.</title>
        <authorList>
            <person name="Goeker M."/>
        </authorList>
    </citation>
    <scope>NUCLEOTIDE SEQUENCE [LARGE SCALE GENOMIC DNA]</scope>
    <source>
        <strain evidence="2 3">DSM 100346</strain>
    </source>
</reference>
<accession>A0A316AIL0</accession>
<proteinExistence type="predicted"/>
<organism evidence="2 3">
    <name type="scientific">Dyadobacter jejuensis</name>
    <dbReference type="NCBI Taxonomy" id="1082580"/>
    <lineage>
        <taxon>Bacteria</taxon>
        <taxon>Pseudomonadati</taxon>
        <taxon>Bacteroidota</taxon>
        <taxon>Cytophagia</taxon>
        <taxon>Cytophagales</taxon>
        <taxon>Spirosomataceae</taxon>
        <taxon>Dyadobacter</taxon>
    </lineage>
</organism>
<dbReference type="RefSeq" id="WP_109675248.1">
    <property type="nucleotide sequence ID" value="NZ_QGDT01000007.1"/>
</dbReference>
<feature type="transmembrane region" description="Helical" evidence="1">
    <location>
        <begin position="21"/>
        <end position="43"/>
    </location>
</feature>
<keyword evidence="1" id="KW-0472">Membrane</keyword>